<sequence length="117" mass="13234">MRFRSSGGVARRPSGGWLFSLKMTISITYIFQIEAKTVLEAVSNVVEIQMINDLCLKDWRVNFRSIRGTNNKVTNRLAKMISNDIDHLVVLEESSSKIKSLLEEDIRSSILVESSSN</sequence>
<evidence type="ECO:0008006" key="3">
    <source>
        <dbReference type="Google" id="ProtNLM"/>
    </source>
</evidence>
<organism evidence="1 2">
    <name type="scientific">Gossypium aridum</name>
    <name type="common">American cotton</name>
    <name type="synonym">Erioxylum aridum</name>
    <dbReference type="NCBI Taxonomy" id="34290"/>
    <lineage>
        <taxon>Eukaryota</taxon>
        <taxon>Viridiplantae</taxon>
        <taxon>Streptophyta</taxon>
        <taxon>Embryophyta</taxon>
        <taxon>Tracheophyta</taxon>
        <taxon>Spermatophyta</taxon>
        <taxon>Magnoliopsida</taxon>
        <taxon>eudicotyledons</taxon>
        <taxon>Gunneridae</taxon>
        <taxon>Pentapetalae</taxon>
        <taxon>rosids</taxon>
        <taxon>malvids</taxon>
        <taxon>Malvales</taxon>
        <taxon>Malvaceae</taxon>
        <taxon>Malvoideae</taxon>
        <taxon>Gossypium</taxon>
    </lineage>
</organism>
<evidence type="ECO:0000313" key="2">
    <source>
        <dbReference type="Proteomes" id="UP000593577"/>
    </source>
</evidence>
<comment type="caution">
    <text evidence="1">The sequence shown here is derived from an EMBL/GenBank/DDBJ whole genome shotgun (WGS) entry which is preliminary data.</text>
</comment>
<dbReference type="Proteomes" id="UP000593577">
    <property type="component" value="Unassembled WGS sequence"/>
</dbReference>
<dbReference type="AlphaFoldDB" id="A0A7J8XJE4"/>
<gene>
    <name evidence="1" type="ORF">Goari_014444</name>
</gene>
<reference evidence="1 2" key="1">
    <citation type="journal article" date="2019" name="Genome Biol. Evol.">
        <title>Insights into the evolution of the New World diploid cottons (Gossypium, subgenus Houzingenia) based on genome sequencing.</title>
        <authorList>
            <person name="Grover C.E."/>
            <person name="Arick M.A. 2nd"/>
            <person name="Thrash A."/>
            <person name="Conover J.L."/>
            <person name="Sanders W.S."/>
            <person name="Peterson D.G."/>
            <person name="Frelichowski J.E."/>
            <person name="Scheffler J.A."/>
            <person name="Scheffler B.E."/>
            <person name="Wendel J.F."/>
        </authorList>
    </citation>
    <scope>NUCLEOTIDE SEQUENCE [LARGE SCALE GENOMIC DNA]</scope>
    <source>
        <strain evidence="1">185</strain>
        <tissue evidence="1">Leaf</tissue>
    </source>
</reference>
<accession>A0A7J8XJE4</accession>
<name>A0A7J8XJE4_GOSAI</name>
<proteinExistence type="predicted"/>
<keyword evidence="2" id="KW-1185">Reference proteome</keyword>
<evidence type="ECO:0000313" key="1">
    <source>
        <dbReference type="EMBL" id="MBA0686869.1"/>
    </source>
</evidence>
<dbReference type="EMBL" id="JABFAA010000007">
    <property type="protein sequence ID" value="MBA0686869.1"/>
    <property type="molecule type" value="Genomic_DNA"/>
</dbReference>
<protein>
    <recommendedName>
        <fullName evidence="3">RNase H type-1 domain-containing protein</fullName>
    </recommendedName>
</protein>